<dbReference type="PANTHER" id="PTHR30055">
    <property type="entry name" value="HTH-TYPE TRANSCRIPTIONAL REGULATOR RUTR"/>
    <property type="match status" value="1"/>
</dbReference>
<dbReference type="InterPro" id="IPR049445">
    <property type="entry name" value="TetR_SbtR-like_C"/>
</dbReference>
<dbReference type="GO" id="GO:0003700">
    <property type="term" value="F:DNA-binding transcription factor activity"/>
    <property type="evidence" value="ECO:0007669"/>
    <property type="project" value="TreeGrafter"/>
</dbReference>
<dbReference type="PRINTS" id="PR00455">
    <property type="entry name" value="HTHTETR"/>
</dbReference>
<sequence length="196" mass="20897">MGGDDRHEPTRPLRADARRNRDRLIKVAKAMFSEGGADTSLEAIAKAAGVGIGTLYRHFPTRDALIESVYRNETENLARAASRFAADLPPVEALRAWLRLFVDHIATKQVMSSALASMVGGPSELYAESGALVKAAIALLVDRAVASGAIRLDIDPIDLLRALAGVACISSAPGWEESAKRLVDILIAGVRIPTAE</sequence>
<reference evidence="6 7" key="1">
    <citation type="submission" date="2012-02" db="EMBL/GenBank/DDBJ databases">
        <title>Complete sequence of chromosome of Singulisphaera acidiphila DSM 18658.</title>
        <authorList>
            <consortium name="US DOE Joint Genome Institute (JGI-PGF)"/>
            <person name="Lucas S."/>
            <person name="Copeland A."/>
            <person name="Lapidus A."/>
            <person name="Glavina del Rio T."/>
            <person name="Dalin E."/>
            <person name="Tice H."/>
            <person name="Bruce D."/>
            <person name="Goodwin L."/>
            <person name="Pitluck S."/>
            <person name="Peters L."/>
            <person name="Ovchinnikova G."/>
            <person name="Chertkov O."/>
            <person name="Kyrpides N."/>
            <person name="Mavromatis K."/>
            <person name="Ivanova N."/>
            <person name="Brettin T."/>
            <person name="Detter J.C."/>
            <person name="Han C."/>
            <person name="Larimer F."/>
            <person name="Land M."/>
            <person name="Hauser L."/>
            <person name="Markowitz V."/>
            <person name="Cheng J.-F."/>
            <person name="Hugenholtz P."/>
            <person name="Woyke T."/>
            <person name="Wu D."/>
            <person name="Tindall B."/>
            <person name="Pomrenke H."/>
            <person name="Brambilla E."/>
            <person name="Klenk H.-P."/>
            <person name="Eisen J.A."/>
        </authorList>
    </citation>
    <scope>NUCLEOTIDE SEQUENCE [LARGE SCALE GENOMIC DNA]</scope>
    <source>
        <strain evidence="7">ATCC BAA-1392 / DSM 18658 / VKM B-2454 / MOB10</strain>
    </source>
</reference>
<evidence type="ECO:0000256" key="1">
    <source>
        <dbReference type="ARBA" id="ARBA00023015"/>
    </source>
</evidence>
<dbReference type="Proteomes" id="UP000010798">
    <property type="component" value="Chromosome"/>
</dbReference>
<proteinExistence type="predicted"/>
<dbReference type="RefSeq" id="WP_015247427.1">
    <property type="nucleotide sequence ID" value="NC_019892.1"/>
</dbReference>
<dbReference type="OrthoDB" id="2720430at2"/>
<dbReference type="SUPFAM" id="SSF48498">
    <property type="entry name" value="Tetracyclin repressor-like, C-terminal domain"/>
    <property type="match status" value="1"/>
</dbReference>
<dbReference type="KEGG" id="saci:Sinac_4083"/>
<evidence type="ECO:0000256" key="2">
    <source>
        <dbReference type="ARBA" id="ARBA00023125"/>
    </source>
</evidence>
<dbReference type="SUPFAM" id="SSF46689">
    <property type="entry name" value="Homeodomain-like"/>
    <property type="match status" value="1"/>
</dbReference>
<dbReference type="GO" id="GO:0000976">
    <property type="term" value="F:transcription cis-regulatory region binding"/>
    <property type="evidence" value="ECO:0007669"/>
    <property type="project" value="TreeGrafter"/>
</dbReference>
<protein>
    <submittedName>
        <fullName evidence="6">Transcriptional regulator</fullName>
    </submittedName>
</protein>
<dbReference type="Pfam" id="PF00440">
    <property type="entry name" value="TetR_N"/>
    <property type="match status" value="1"/>
</dbReference>
<dbReference type="eggNOG" id="COG1309">
    <property type="taxonomic scope" value="Bacteria"/>
</dbReference>
<dbReference type="HOGENOM" id="CLU_069356_17_1_0"/>
<evidence type="ECO:0000256" key="4">
    <source>
        <dbReference type="PROSITE-ProRule" id="PRU00335"/>
    </source>
</evidence>
<dbReference type="InterPro" id="IPR036271">
    <property type="entry name" value="Tet_transcr_reg_TetR-rel_C_sf"/>
</dbReference>
<dbReference type="InterPro" id="IPR050109">
    <property type="entry name" value="HTH-type_TetR-like_transc_reg"/>
</dbReference>
<dbReference type="AlphaFoldDB" id="L0DHK7"/>
<dbReference type="PROSITE" id="PS50977">
    <property type="entry name" value="HTH_TETR_2"/>
    <property type="match status" value="1"/>
</dbReference>
<keyword evidence="3" id="KW-0804">Transcription</keyword>
<dbReference type="STRING" id="886293.Sinac_4083"/>
<accession>L0DHK7</accession>
<gene>
    <name evidence="6" type="ordered locus">Sinac_4083</name>
</gene>
<feature type="DNA-binding region" description="H-T-H motif" evidence="4">
    <location>
        <begin position="40"/>
        <end position="59"/>
    </location>
</feature>
<dbReference type="InterPro" id="IPR009057">
    <property type="entry name" value="Homeodomain-like_sf"/>
</dbReference>
<keyword evidence="2 4" id="KW-0238">DNA-binding</keyword>
<dbReference type="Pfam" id="PF21597">
    <property type="entry name" value="TetR_C_43"/>
    <property type="match status" value="1"/>
</dbReference>
<dbReference type="PANTHER" id="PTHR30055:SF234">
    <property type="entry name" value="HTH-TYPE TRANSCRIPTIONAL REGULATOR BETI"/>
    <property type="match status" value="1"/>
</dbReference>
<dbReference type="Gene3D" id="1.10.357.10">
    <property type="entry name" value="Tetracycline Repressor, domain 2"/>
    <property type="match status" value="1"/>
</dbReference>
<dbReference type="EMBL" id="CP003364">
    <property type="protein sequence ID" value="AGA28298.1"/>
    <property type="molecule type" value="Genomic_DNA"/>
</dbReference>
<dbReference type="InterPro" id="IPR001647">
    <property type="entry name" value="HTH_TetR"/>
</dbReference>
<evidence type="ECO:0000313" key="7">
    <source>
        <dbReference type="Proteomes" id="UP000010798"/>
    </source>
</evidence>
<evidence type="ECO:0000256" key="3">
    <source>
        <dbReference type="ARBA" id="ARBA00023163"/>
    </source>
</evidence>
<organism evidence="6 7">
    <name type="scientific">Singulisphaera acidiphila (strain ATCC BAA-1392 / DSM 18658 / VKM B-2454 / MOB10)</name>
    <dbReference type="NCBI Taxonomy" id="886293"/>
    <lineage>
        <taxon>Bacteria</taxon>
        <taxon>Pseudomonadati</taxon>
        <taxon>Planctomycetota</taxon>
        <taxon>Planctomycetia</taxon>
        <taxon>Isosphaerales</taxon>
        <taxon>Isosphaeraceae</taxon>
        <taxon>Singulisphaera</taxon>
    </lineage>
</organism>
<feature type="domain" description="HTH tetR-type" evidence="5">
    <location>
        <begin position="18"/>
        <end position="77"/>
    </location>
</feature>
<keyword evidence="1" id="KW-0805">Transcription regulation</keyword>
<evidence type="ECO:0000313" key="6">
    <source>
        <dbReference type="EMBL" id="AGA28298.1"/>
    </source>
</evidence>
<evidence type="ECO:0000259" key="5">
    <source>
        <dbReference type="PROSITE" id="PS50977"/>
    </source>
</evidence>
<keyword evidence="7" id="KW-1185">Reference proteome</keyword>
<name>L0DHK7_SINAD</name>